<dbReference type="PANTHER" id="PTHR32440">
    <property type="entry name" value="PHOSPHATASE DCR2-RELATED-RELATED"/>
    <property type="match status" value="1"/>
</dbReference>
<evidence type="ECO:0000259" key="2">
    <source>
        <dbReference type="Pfam" id="PF00149"/>
    </source>
</evidence>
<proteinExistence type="predicted"/>
<dbReference type="Gene3D" id="3.60.21.10">
    <property type="match status" value="1"/>
</dbReference>
<evidence type="ECO:0000256" key="1">
    <source>
        <dbReference type="SAM" id="MobiDB-lite"/>
    </source>
</evidence>
<dbReference type="InterPro" id="IPR029052">
    <property type="entry name" value="Metallo-depent_PP-like"/>
</dbReference>
<dbReference type="Pfam" id="PF00149">
    <property type="entry name" value="Metallophos"/>
    <property type="match status" value="1"/>
</dbReference>
<evidence type="ECO:0000313" key="4">
    <source>
        <dbReference type="Proteomes" id="UP001408356"/>
    </source>
</evidence>
<dbReference type="Proteomes" id="UP001408356">
    <property type="component" value="Unassembled WGS sequence"/>
</dbReference>
<gene>
    <name evidence="3" type="ORF">SUNI508_09413</name>
</gene>
<keyword evidence="4" id="KW-1185">Reference proteome</keyword>
<comment type="caution">
    <text evidence="3">The sequence shown here is derived from an EMBL/GenBank/DDBJ whole genome shotgun (WGS) entry which is preliminary data.</text>
</comment>
<evidence type="ECO:0000313" key="3">
    <source>
        <dbReference type="EMBL" id="KAK9416715.1"/>
    </source>
</evidence>
<dbReference type="PANTHER" id="PTHR32440:SF0">
    <property type="entry name" value="PHOSPHATASE DCR2-RELATED"/>
    <property type="match status" value="1"/>
</dbReference>
<feature type="domain" description="Calcineurin-like phosphoesterase" evidence="2">
    <location>
        <begin position="202"/>
        <end position="456"/>
    </location>
</feature>
<dbReference type="SUPFAM" id="SSF56300">
    <property type="entry name" value="Metallo-dependent phosphatases"/>
    <property type="match status" value="1"/>
</dbReference>
<dbReference type="InterPro" id="IPR004843">
    <property type="entry name" value="Calcineurin-like_PHP"/>
</dbReference>
<reference evidence="3 4" key="1">
    <citation type="journal article" date="2024" name="J. Plant Pathol.">
        <title>Sequence and assembly of the genome of Seiridium unicorne, isolate CBS 538.82, causal agent of cypress canker disease.</title>
        <authorList>
            <person name="Scali E."/>
            <person name="Rocca G.D."/>
            <person name="Danti R."/>
            <person name="Garbelotto M."/>
            <person name="Barberini S."/>
            <person name="Baroncelli R."/>
            <person name="Emiliani G."/>
        </authorList>
    </citation>
    <scope>NUCLEOTIDE SEQUENCE [LARGE SCALE GENOMIC DNA]</scope>
    <source>
        <strain evidence="3 4">BM-138-508</strain>
    </source>
</reference>
<accession>A0ABR2UQT3</accession>
<feature type="region of interest" description="Disordered" evidence="1">
    <location>
        <begin position="176"/>
        <end position="198"/>
    </location>
</feature>
<dbReference type="CDD" id="cd07383">
    <property type="entry name" value="MPP_Dcr2"/>
    <property type="match status" value="1"/>
</dbReference>
<organism evidence="3 4">
    <name type="scientific">Seiridium unicorne</name>
    <dbReference type="NCBI Taxonomy" id="138068"/>
    <lineage>
        <taxon>Eukaryota</taxon>
        <taxon>Fungi</taxon>
        <taxon>Dikarya</taxon>
        <taxon>Ascomycota</taxon>
        <taxon>Pezizomycotina</taxon>
        <taxon>Sordariomycetes</taxon>
        <taxon>Xylariomycetidae</taxon>
        <taxon>Amphisphaeriales</taxon>
        <taxon>Sporocadaceae</taxon>
        <taxon>Seiridium</taxon>
    </lineage>
</organism>
<name>A0ABR2UQT3_9PEZI</name>
<protein>
    <submittedName>
        <fullName evidence="3">Metallo-dependent phosphatase</fullName>
    </submittedName>
</protein>
<dbReference type="EMBL" id="JARVKF010000404">
    <property type="protein sequence ID" value="KAK9416715.1"/>
    <property type="molecule type" value="Genomic_DNA"/>
</dbReference>
<sequence length="564" mass="62337">MPPVHRPRVPSKASPRTLLRATASSACMEWDDMNTVLTDLTVSFSAPSESLPTCAQAPGGWHRLEKDLYLHQAEKHAWLRFVQASEADLTADDLVVMEITVSELHPGNGTPGSWESRPGGIWVLRRHYDGNVQQTVTNVDVLFGIDAVDPRPHWNLMEPPLRLNAEPDVPVARLSIRKGKGKGKAKPDLPQPPLKTRKGGKFKVVQISDTHMVTGVGVCKDAIGAHGEPLPESEADPLTVKFIGEILDAEEPDLVVLTGDQVHHGIPDSQSAILKVVAPIIERAIPYAAVFGNHDDEGEYALSRAEQMSLLQDLPLSLCRPGPDQVDGVGNYYIQVVEDSPAETPLLTLYLLDSHGEIPSRVKNPDYEPIKPSQIDWFTNTSKTLQRARAENTNGSHHHLSLAYMHIPLPEYAEDDVVIRGGRRREPTEGPSLNSHFYDALVKEDVVALGCGHDHVNDFCGLLPRRSYEDSQPDPDVTFRSGPWLCYGGGTGFGGYCSYGKNRYHRRARVWEFDASVGELKTWKRVEHSIERIDEIVLVENGVVVKLLDDTESEAHDPGAQVEL</sequence>